<organism evidence="3 4">
    <name type="scientific">Halorarum salinum</name>
    <dbReference type="NCBI Taxonomy" id="2743089"/>
    <lineage>
        <taxon>Archaea</taxon>
        <taxon>Methanobacteriati</taxon>
        <taxon>Methanobacteriota</taxon>
        <taxon>Stenosarchaea group</taxon>
        <taxon>Halobacteria</taxon>
        <taxon>Halobacteriales</taxon>
        <taxon>Haloferacaceae</taxon>
        <taxon>Halorarum</taxon>
    </lineage>
</organism>
<protein>
    <submittedName>
        <fullName evidence="3">Uncharacterized protein</fullName>
    </submittedName>
</protein>
<feature type="transmembrane region" description="Helical" evidence="2">
    <location>
        <begin position="23"/>
        <end position="48"/>
    </location>
</feature>
<dbReference type="AlphaFoldDB" id="A0A7D5QA09"/>
<evidence type="ECO:0000256" key="2">
    <source>
        <dbReference type="SAM" id="Phobius"/>
    </source>
</evidence>
<keyword evidence="2" id="KW-0472">Membrane</keyword>
<feature type="transmembrane region" description="Helical" evidence="2">
    <location>
        <begin position="54"/>
        <end position="77"/>
    </location>
</feature>
<proteinExistence type="predicted"/>
<dbReference type="RefSeq" id="WP_179267963.1">
    <property type="nucleotide sequence ID" value="NZ_CP058579.1"/>
</dbReference>
<feature type="transmembrane region" description="Helical" evidence="2">
    <location>
        <begin position="129"/>
        <end position="147"/>
    </location>
</feature>
<evidence type="ECO:0000313" key="3">
    <source>
        <dbReference type="EMBL" id="QLG61378.1"/>
    </source>
</evidence>
<gene>
    <name evidence="3" type="ORF">HUG12_06370</name>
</gene>
<evidence type="ECO:0000313" key="4">
    <source>
        <dbReference type="Proteomes" id="UP000509626"/>
    </source>
</evidence>
<sequence>MRSVRQALEAVPLRPASSGEPPAASWAFVALTAVYAGIMFWAAVIAATDAPPHVGWSVLVGVAVGAVAVAFAALTVSGEERSDASEDERSDGNDGKDVTNWAYALIGLPPVIFGVIYGTVTWTLWGDTTTAVVVQATLLLLVFGTYARPLIPHEIDALDGDELVDALDRHMHDWWGFAQLSASVVLAFGVGVAAGLLQNDASVGSADFVRLAVTTFLGVAALWAYALWKIRAVGARRRVPFARNADVDGTDGGANETDEADTVAR</sequence>
<evidence type="ECO:0000256" key="1">
    <source>
        <dbReference type="SAM" id="MobiDB-lite"/>
    </source>
</evidence>
<keyword evidence="2" id="KW-0812">Transmembrane</keyword>
<dbReference type="KEGG" id="halu:HUG12_06370"/>
<keyword evidence="2" id="KW-1133">Transmembrane helix</keyword>
<dbReference type="EMBL" id="CP058579">
    <property type="protein sequence ID" value="QLG61378.1"/>
    <property type="molecule type" value="Genomic_DNA"/>
</dbReference>
<keyword evidence="4" id="KW-1185">Reference proteome</keyword>
<dbReference type="GeneID" id="56037067"/>
<feature type="transmembrane region" description="Helical" evidence="2">
    <location>
        <begin position="98"/>
        <end position="117"/>
    </location>
</feature>
<feature type="transmembrane region" description="Helical" evidence="2">
    <location>
        <begin position="174"/>
        <end position="196"/>
    </location>
</feature>
<reference evidence="3 4" key="1">
    <citation type="submission" date="2020-06" db="EMBL/GenBank/DDBJ databases">
        <title>NJ-3-1, isolated from saline soil.</title>
        <authorList>
            <person name="Cui H.L."/>
            <person name="Shi X."/>
        </authorList>
    </citation>
    <scope>NUCLEOTIDE SEQUENCE [LARGE SCALE GENOMIC DNA]</scope>
    <source>
        <strain evidence="3 4">NJ-3-1</strain>
    </source>
</reference>
<name>A0A7D5QA09_9EURY</name>
<feature type="transmembrane region" description="Helical" evidence="2">
    <location>
        <begin position="208"/>
        <end position="228"/>
    </location>
</feature>
<feature type="compositionally biased region" description="Acidic residues" evidence="1">
    <location>
        <begin position="256"/>
        <end position="265"/>
    </location>
</feature>
<feature type="region of interest" description="Disordered" evidence="1">
    <location>
        <begin position="246"/>
        <end position="265"/>
    </location>
</feature>
<accession>A0A7D5QA09</accession>
<dbReference type="Proteomes" id="UP000509626">
    <property type="component" value="Chromosome"/>
</dbReference>